<keyword evidence="6" id="KW-0067">ATP-binding</keyword>
<dbReference type="GO" id="GO:0005524">
    <property type="term" value="F:ATP binding"/>
    <property type="evidence" value="ECO:0007669"/>
    <property type="project" value="UniProtKB-KW"/>
</dbReference>
<evidence type="ECO:0000256" key="4">
    <source>
        <dbReference type="ARBA" id="ARBA00022741"/>
    </source>
</evidence>
<dbReference type="OrthoDB" id="74613at2759"/>
<name>A0A6A4ZRK2_9STRA</name>
<dbReference type="Pfam" id="PF01163">
    <property type="entry name" value="RIO1"/>
    <property type="match status" value="1"/>
</dbReference>
<accession>A0A6A4ZRK2</accession>
<comment type="catalytic activity">
    <reaction evidence="7">
        <text>L-threonyl-[protein] + ATP = O-phospho-L-threonyl-[protein] + ADP + H(+)</text>
        <dbReference type="Rhea" id="RHEA:46608"/>
        <dbReference type="Rhea" id="RHEA-COMP:11060"/>
        <dbReference type="Rhea" id="RHEA-COMP:11605"/>
        <dbReference type="ChEBI" id="CHEBI:15378"/>
        <dbReference type="ChEBI" id="CHEBI:30013"/>
        <dbReference type="ChEBI" id="CHEBI:30616"/>
        <dbReference type="ChEBI" id="CHEBI:61977"/>
        <dbReference type="ChEBI" id="CHEBI:456216"/>
        <dbReference type="EC" id="2.7.11.1"/>
    </reaction>
</comment>
<dbReference type="PROSITE" id="PS50011">
    <property type="entry name" value="PROTEIN_KINASE_DOM"/>
    <property type="match status" value="1"/>
</dbReference>
<proteinExistence type="predicted"/>
<keyword evidence="4" id="KW-0547">Nucleotide-binding</keyword>
<evidence type="ECO:0000259" key="9">
    <source>
        <dbReference type="PROSITE" id="PS50011"/>
    </source>
</evidence>
<evidence type="ECO:0000256" key="2">
    <source>
        <dbReference type="ARBA" id="ARBA00022527"/>
    </source>
</evidence>
<evidence type="ECO:0000313" key="10">
    <source>
        <dbReference type="EMBL" id="KAF0712601.1"/>
    </source>
</evidence>
<dbReference type="PANTHER" id="PTHR44167:SF18">
    <property type="entry name" value="PROTEIN KINASE DOMAIN-CONTAINING PROTEIN"/>
    <property type="match status" value="1"/>
</dbReference>
<dbReference type="GO" id="GO:0005634">
    <property type="term" value="C:nucleus"/>
    <property type="evidence" value="ECO:0007669"/>
    <property type="project" value="TreeGrafter"/>
</dbReference>
<dbReference type="EC" id="2.7.11.1" evidence="1"/>
<dbReference type="InterPro" id="IPR018934">
    <property type="entry name" value="RIO_dom"/>
</dbReference>
<dbReference type="SMART" id="SM00220">
    <property type="entry name" value="S_TKc"/>
    <property type="match status" value="1"/>
</dbReference>
<feature type="domain" description="Protein kinase" evidence="9">
    <location>
        <begin position="1"/>
        <end position="290"/>
    </location>
</feature>
<keyword evidence="5" id="KW-0418">Kinase</keyword>
<evidence type="ECO:0000256" key="1">
    <source>
        <dbReference type="ARBA" id="ARBA00012513"/>
    </source>
</evidence>
<sequence>MRSRQSSDRELNIRDGVESKYVVPTLPCDQNAIERNVASLTLAGVADMAEYKYAIVMPYANLHLADLIQTESAAEKQLMLKHVAEALDHLHAKRVVHGDLTKYDVVFMNGRYKLVDLDAGVSMDEPLGVKFSSGILPPEMFHSFDDENERAAVDAYWVEHGVPHLRGVRPSDSVAVKAVMPDGTESDDALLPYGPKKIRAGYAADAWAFGCLMFQVLTGKELIPTVDDNKNGQDIHPDGLDFIVTYNSDKLDDRLQLVQNRYAVRLLKKLLAKDPQDRPPMQSVMREQYFTNMMRQSSIVAKITKIKSSQRDVIDKVDAVAELAKENNRKLKEQTAALIKVIEKTKKTLLQAALHVNEVTVPTSFIVLPEEIHANDDVKKNKDKGDNLLKYLIDTAKTFKNAFDNTAVMANELKKLAGGRPMYFYLIDEVTQLPVTGTGYPIELVGETSEYATFASNCMPFIQGGFQLIKKANNVARMFKVLGMPSLDKDLVTKAGETIDSM</sequence>
<dbReference type="GO" id="GO:0004674">
    <property type="term" value="F:protein serine/threonine kinase activity"/>
    <property type="evidence" value="ECO:0007669"/>
    <property type="project" value="UniProtKB-KW"/>
</dbReference>
<organism evidence="10">
    <name type="scientific">Aphanomyces stellatus</name>
    <dbReference type="NCBI Taxonomy" id="120398"/>
    <lineage>
        <taxon>Eukaryota</taxon>
        <taxon>Sar</taxon>
        <taxon>Stramenopiles</taxon>
        <taxon>Oomycota</taxon>
        <taxon>Saprolegniomycetes</taxon>
        <taxon>Saprolegniales</taxon>
        <taxon>Verrucalvaceae</taxon>
        <taxon>Aphanomyces</taxon>
    </lineage>
</organism>
<dbReference type="AlphaFoldDB" id="A0A6A4ZRK2"/>
<gene>
    <name evidence="10" type="ORF">As57867_004757</name>
</gene>
<comment type="caution">
    <text evidence="10">The sequence shown here is derived from an EMBL/GenBank/DDBJ whole genome shotgun (WGS) entry which is preliminary data.</text>
</comment>
<protein>
    <recommendedName>
        <fullName evidence="1">non-specific serine/threonine protein kinase</fullName>
        <ecNumber evidence="1">2.7.11.1</ecNumber>
    </recommendedName>
</protein>
<dbReference type="SUPFAM" id="SSF56112">
    <property type="entry name" value="Protein kinase-like (PK-like)"/>
    <property type="match status" value="1"/>
</dbReference>
<evidence type="ECO:0000256" key="8">
    <source>
        <dbReference type="ARBA" id="ARBA00048679"/>
    </source>
</evidence>
<dbReference type="Pfam" id="PF00069">
    <property type="entry name" value="Pkinase"/>
    <property type="match status" value="1"/>
</dbReference>
<dbReference type="InterPro" id="IPR000719">
    <property type="entry name" value="Prot_kinase_dom"/>
</dbReference>
<feature type="non-terminal residue" evidence="10">
    <location>
        <position position="502"/>
    </location>
</feature>
<evidence type="ECO:0000256" key="5">
    <source>
        <dbReference type="ARBA" id="ARBA00022777"/>
    </source>
</evidence>
<comment type="catalytic activity">
    <reaction evidence="8">
        <text>L-seryl-[protein] + ATP = O-phospho-L-seryl-[protein] + ADP + H(+)</text>
        <dbReference type="Rhea" id="RHEA:17989"/>
        <dbReference type="Rhea" id="RHEA-COMP:9863"/>
        <dbReference type="Rhea" id="RHEA-COMP:11604"/>
        <dbReference type="ChEBI" id="CHEBI:15378"/>
        <dbReference type="ChEBI" id="CHEBI:29999"/>
        <dbReference type="ChEBI" id="CHEBI:30616"/>
        <dbReference type="ChEBI" id="CHEBI:83421"/>
        <dbReference type="ChEBI" id="CHEBI:456216"/>
        <dbReference type="EC" id="2.7.11.1"/>
    </reaction>
</comment>
<dbReference type="EMBL" id="VJMH01001229">
    <property type="protein sequence ID" value="KAF0712601.1"/>
    <property type="molecule type" value="Genomic_DNA"/>
</dbReference>
<dbReference type="GO" id="GO:0044773">
    <property type="term" value="P:mitotic DNA damage checkpoint signaling"/>
    <property type="evidence" value="ECO:0007669"/>
    <property type="project" value="TreeGrafter"/>
</dbReference>
<evidence type="ECO:0000256" key="7">
    <source>
        <dbReference type="ARBA" id="ARBA00047899"/>
    </source>
</evidence>
<dbReference type="Gene3D" id="1.10.510.10">
    <property type="entry name" value="Transferase(Phosphotransferase) domain 1"/>
    <property type="match status" value="1"/>
</dbReference>
<evidence type="ECO:0000256" key="6">
    <source>
        <dbReference type="ARBA" id="ARBA00022840"/>
    </source>
</evidence>
<keyword evidence="3" id="KW-0808">Transferase</keyword>
<dbReference type="InterPro" id="IPR011009">
    <property type="entry name" value="Kinase-like_dom_sf"/>
</dbReference>
<evidence type="ECO:0000256" key="3">
    <source>
        <dbReference type="ARBA" id="ARBA00022679"/>
    </source>
</evidence>
<dbReference type="PANTHER" id="PTHR44167">
    <property type="entry name" value="OVARIAN-SPECIFIC SERINE/THREONINE-PROTEIN KINASE LOK-RELATED"/>
    <property type="match status" value="1"/>
</dbReference>
<dbReference type="GO" id="GO:0005737">
    <property type="term" value="C:cytoplasm"/>
    <property type="evidence" value="ECO:0007669"/>
    <property type="project" value="TreeGrafter"/>
</dbReference>
<reference evidence="10" key="1">
    <citation type="submission" date="2019-06" db="EMBL/GenBank/DDBJ databases">
        <title>Genomics analysis of Aphanomyces spp. identifies a new class of oomycete effector associated with host adaptation.</title>
        <authorList>
            <person name="Gaulin E."/>
        </authorList>
    </citation>
    <scope>NUCLEOTIDE SEQUENCE</scope>
    <source>
        <strain evidence="10">CBS 578.67</strain>
    </source>
</reference>
<keyword evidence="2" id="KW-0723">Serine/threonine-protein kinase</keyword>